<dbReference type="PROSITE" id="PS01044">
    <property type="entry name" value="SQUALEN_PHYTOEN_SYN_1"/>
    <property type="match status" value="1"/>
</dbReference>
<dbReference type="PANTHER" id="PTHR31480">
    <property type="entry name" value="BIFUNCTIONAL LYCOPENE CYCLASE/PHYTOENE SYNTHASE"/>
    <property type="match status" value="1"/>
</dbReference>
<dbReference type="InterPro" id="IPR019845">
    <property type="entry name" value="Squalene/phytoene_synthase_CS"/>
</dbReference>
<dbReference type="SFLD" id="SFLDG01212">
    <property type="entry name" value="Phytoene_synthase_like"/>
    <property type="match status" value="1"/>
</dbReference>
<protein>
    <submittedName>
        <fullName evidence="2">Presqualene diphosphate synthase HpnD</fullName>
        <ecNumber evidence="2">2.5.1.103</ecNumber>
    </submittedName>
</protein>
<proteinExistence type="predicted"/>
<dbReference type="GO" id="GO:0051996">
    <property type="term" value="F:squalene synthase [NAD(P)H] activity"/>
    <property type="evidence" value="ECO:0007669"/>
    <property type="project" value="InterPro"/>
</dbReference>
<keyword evidence="1 2" id="KW-0808">Transferase</keyword>
<evidence type="ECO:0000313" key="3">
    <source>
        <dbReference type="Proteomes" id="UP000460715"/>
    </source>
</evidence>
<dbReference type="RefSeq" id="WP_160937153.1">
    <property type="nucleotide sequence ID" value="NZ_SNVJ01000009.1"/>
</dbReference>
<comment type="caution">
    <text evidence="2">The sequence shown here is derived from an EMBL/GenBank/DDBJ whole genome shotgun (WGS) entry which is preliminary data.</text>
</comment>
<dbReference type="InterPro" id="IPR044843">
    <property type="entry name" value="Trans_IPPS_bact-type"/>
</dbReference>
<accession>A0A845BA27</accession>
<name>A0A845BA27_9PROT</name>
<dbReference type="GO" id="GO:0004311">
    <property type="term" value="F:geranylgeranyl diphosphate synthase activity"/>
    <property type="evidence" value="ECO:0007669"/>
    <property type="project" value="InterPro"/>
</dbReference>
<dbReference type="InterPro" id="IPR017828">
    <property type="entry name" value="SQ_synth_HpnD-like"/>
</dbReference>
<dbReference type="PROSITE" id="PS01045">
    <property type="entry name" value="SQUALEN_PHYTOEN_SYN_2"/>
    <property type="match status" value="1"/>
</dbReference>
<dbReference type="SFLD" id="SFLDG01018">
    <property type="entry name" value="Squalene/Phytoene_Synthase_Lik"/>
    <property type="match status" value="1"/>
</dbReference>
<dbReference type="AlphaFoldDB" id="A0A845BA27"/>
<gene>
    <name evidence="2" type="primary">hpnD</name>
    <name evidence="2" type="ORF">E0493_11765</name>
</gene>
<dbReference type="Pfam" id="PF00494">
    <property type="entry name" value="SQS_PSY"/>
    <property type="match status" value="1"/>
</dbReference>
<evidence type="ECO:0000256" key="1">
    <source>
        <dbReference type="ARBA" id="ARBA00022679"/>
    </source>
</evidence>
<dbReference type="InterPro" id="IPR033904">
    <property type="entry name" value="Trans_IPPS_HH"/>
</dbReference>
<reference evidence="2 3" key="1">
    <citation type="submission" date="2019-03" db="EMBL/GenBank/DDBJ databases">
        <title>Roseomonas sp. a novel Roseomonas species isolated from Sea whip Gorgonian.</title>
        <authorList>
            <person name="Li F."/>
            <person name="Pan X."/>
            <person name="Huang S."/>
            <person name="Li Z."/>
            <person name="Meng B."/>
        </authorList>
    </citation>
    <scope>NUCLEOTIDE SEQUENCE [LARGE SCALE GENOMIC DNA]</scope>
    <source>
        <strain evidence="2 3">M0104</strain>
    </source>
</reference>
<dbReference type="SFLD" id="SFLDS00005">
    <property type="entry name" value="Isoprenoid_Synthase_Type_I"/>
    <property type="match status" value="1"/>
</dbReference>
<dbReference type="Gene3D" id="1.10.600.10">
    <property type="entry name" value="Farnesyl Diphosphate Synthase"/>
    <property type="match status" value="1"/>
</dbReference>
<dbReference type="Proteomes" id="UP000460715">
    <property type="component" value="Unassembled WGS sequence"/>
</dbReference>
<dbReference type="EMBL" id="SNVJ01000009">
    <property type="protein sequence ID" value="MXP64021.1"/>
    <property type="molecule type" value="Genomic_DNA"/>
</dbReference>
<dbReference type="NCBIfam" id="TIGR03465">
    <property type="entry name" value="HpnD"/>
    <property type="match status" value="1"/>
</dbReference>
<dbReference type="InterPro" id="IPR008949">
    <property type="entry name" value="Isoprenoid_synthase_dom_sf"/>
</dbReference>
<evidence type="ECO:0000313" key="2">
    <source>
        <dbReference type="EMBL" id="MXP64021.1"/>
    </source>
</evidence>
<sequence>MSLAAAPAAPSAAEAAALQARQSGSSFYTAMRLMPKAERAAMFAVYAFCRQVDDIADDGTRPRPERAAALDAWRTDLAALYAGHPADAPPGRAAFLAEAVHRFGLRRADFLAVIDGMAMDVAADIRAPELATLDLYCDRVASAVGRLSTRIFGMDPVPGEELAYELGRALQLTNILRDLDEDAAIGRLYLPRELLAGAGIATTEPQAVIADPRVDRACRPLAARARAHFAAAERLLRSRPRGRLLAPRLMAAVYQALLRDMEARGWAPPRRRVRLGKRRLLWIVARRGVLG</sequence>
<dbReference type="EC" id="2.5.1.103" evidence="2"/>
<keyword evidence="3" id="KW-1185">Reference proteome</keyword>
<dbReference type="SUPFAM" id="SSF48576">
    <property type="entry name" value="Terpenoid synthases"/>
    <property type="match status" value="1"/>
</dbReference>
<dbReference type="InterPro" id="IPR002060">
    <property type="entry name" value="Squ/phyt_synthse"/>
</dbReference>
<dbReference type="GO" id="GO:0016117">
    <property type="term" value="P:carotenoid biosynthetic process"/>
    <property type="evidence" value="ECO:0007669"/>
    <property type="project" value="InterPro"/>
</dbReference>
<dbReference type="CDD" id="cd00683">
    <property type="entry name" value="Trans_IPPS_HH"/>
    <property type="match status" value="1"/>
</dbReference>
<organism evidence="2 3">
    <name type="scientific">Teichococcus coralli</name>
    <dbReference type="NCBI Taxonomy" id="2545983"/>
    <lineage>
        <taxon>Bacteria</taxon>
        <taxon>Pseudomonadati</taxon>
        <taxon>Pseudomonadota</taxon>
        <taxon>Alphaproteobacteria</taxon>
        <taxon>Acetobacterales</taxon>
        <taxon>Roseomonadaceae</taxon>
        <taxon>Roseomonas</taxon>
    </lineage>
</organism>
<dbReference type="OrthoDB" id="9807580at2"/>